<evidence type="ECO:0000256" key="3">
    <source>
        <dbReference type="ARBA" id="ARBA00022448"/>
    </source>
</evidence>
<keyword evidence="9" id="KW-1185">Reference proteome</keyword>
<name>A0A8A4TVW0_SULCO</name>
<evidence type="ECO:0000256" key="1">
    <source>
        <dbReference type="ARBA" id="ARBA00004141"/>
    </source>
</evidence>
<dbReference type="NCBIfam" id="TIGR00056">
    <property type="entry name" value="MlaE family lipid ABC transporter permease subunit"/>
    <property type="match status" value="1"/>
</dbReference>
<dbReference type="InterPro" id="IPR003453">
    <property type="entry name" value="ABC_MlaE_roteobac"/>
</dbReference>
<dbReference type="AlphaFoldDB" id="A0A8A4TVW0"/>
<comment type="subcellular location">
    <subcellularLocation>
        <location evidence="1">Membrane</location>
        <topology evidence="1">Multi-pass membrane protein</topology>
    </subcellularLocation>
</comment>
<accession>A0A8A4TVW0</accession>
<keyword evidence="4 7" id="KW-0812">Transmembrane</keyword>
<keyword evidence="6 7" id="KW-0472">Membrane</keyword>
<keyword evidence="5 7" id="KW-1133">Transmembrane helix</keyword>
<dbReference type="EMBL" id="CP071793">
    <property type="protein sequence ID" value="QTD53623.1"/>
    <property type="molecule type" value="Genomic_DNA"/>
</dbReference>
<evidence type="ECO:0000256" key="4">
    <source>
        <dbReference type="ARBA" id="ARBA00022692"/>
    </source>
</evidence>
<dbReference type="Pfam" id="PF02405">
    <property type="entry name" value="MlaE"/>
    <property type="match status" value="1"/>
</dbReference>
<protein>
    <submittedName>
        <fullName evidence="8">ABC transporter permease</fullName>
    </submittedName>
</protein>
<dbReference type="PANTHER" id="PTHR30188">
    <property type="entry name" value="ABC TRANSPORTER PERMEASE PROTEIN-RELATED"/>
    <property type="match status" value="1"/>
</dbReference>
<dbReference type="InterPro" id="IPR030802">
    <property type="entry name" value="Permease_MalE"/>
</dbReference>
<feature type="transmembrane region" description="Helical" evidence="7">
    <location>
        <begin position="228"/>
        <end position="250"/>
    </location>
</feature>
<evidence type="ECO:0000313" key="9">
    <source>
        <dbReference type="Proteomes" id="UP000663929"/>
    </source>
</evidence>
<reference evidence="8" key="1">
    <citation type="submission" date="2021-03" db="EMBL/GenBank/DDBJ databases">
        <title>Acanthopleuribacteraceae sp. M133.</title>
        <authorList>
            <person name="Wang G."/>
        </authorList>
    </citation>
    <scope>NUCLEOTIDE SEQUENCE</scope>
    <source>
        <strain evidence="8">M133</strain>
    </source>
</reference>
<evidence type="ECO:0000256" key="6">
    <source>
        <dbReference type="ARBA" id="ARBA00023136"/>
    </source>
</evidence>
<feature type="transmembrane region" description="Helical" evidence="7">
    <location>
        <begin position="47"/>
        <end position="70"/>
    </location>
</feature>
<organism evidence="8 9">
    <name type="scientific">Sulfidibacter corallicola</name>
    <dbReference type="NCBI Taxonomy" id="2818388"/>
    <lineage>
        <taxon>Bacteria</taxon>
        <taxon>Pseudomonadati</taxon>
        <taxon>Acidobacteriota</taxon>
        <taxon>Holophagae</taxon>
        <taxon>Acanthopleuribacterales</taxon>
        <taxon>Acanthopleuribacteraceae</taxon>
        <taxon>Sulfidibacter</taxon>
    </lineage>
</organism>
<sequence length="252" mass="27114">MDFMKRIFEIIGQLLLLSWDAFRCLVTRKPEFRAWITQFYNIGVKSLSITNITALFTGMVLALQASFALASFGADLFIGDLVSLSIVRELGPVLTALLVGGRVGAGITAELGSMKITQQLDAMRAMATSPVHKLVVPRLIACIICLPILTIIASAIGVFGGLLLSSVELNISGYFYLSRCMNALQMDDVAAGISKTFFFGYFIGIIACNNGMRVEGGADGVGHATTDTVVSASILILISDFFLTKIFHVITN</sequence>
<dbReference type="PANTHER" id="PTHR30188:SF4">
    <property type="entry name" value="PROTEIN TRIGALACTOSYLDIACYLGLYCEROL 1, CHLOROPLASTIC"/>
    <property type="match status" value="1"/>
</dbReference>
<feature type="transmembrane region" description="Helical" evidence="7">
    <location>
        <begin position="189"/>
        <end position="208"/>
    </location>
</feature>
<dbReference type="Proteomes" id="UP000663929">
    <property type="component" value="Chromosome"/>
</dbReference>
<evidence type="ECO:0000313" key="8">
    <source>
        <dbReference type="EMBL" id="QTD53623.1"/>
    </source>
</evidence>
<feature type="transmembrane region" description="Helical" evidence="7">
    <location>
        <begin position="90"/>
        <end position="113"/>
    </location>
</feature>
<dbReference type="GO" id="GO:0043190">
    <property type="term" value="C:ATP-binding cassette (ABC) transporter complex"/>
    <property type="evidence" value="ECO:0007669"/>
    <property type="project" value="InterPro"/>
</dbReference>
<evidence type="ECO:0000256" key="2">
    <source>
        <dbReference type="ARBA" id="ARBA00007556"/>
    </source>
</evidence>
<proteinExistence type="inferred from homology"/>
<feature type="transmembrane region" description="Helical" evidence="7">
    <location>
        <begin position="134"/>
        <end position="152"/>
    </location>
</feature>
<comment type="similarity">
    <text evidence="2 7">Belongs to the MlaE permease family.</text>
</comment>
<gene>
    <name evidence="8" type="ORF">J3U87_14310</name>
</gene>
<keyword evidence="3" id="KW-0813">Transport</keyword>
<evidence type="ECO:0000256" key="7">
    <source>
        <dbReference type="RuleBase" id="RU362044"/>
    </source>
</evidence>
<dbReference type="KEGG" id="scor:J3U87_14310"/>
<evidence type="ECO:0000256" key="5">
    <source>
        <dbReference type="ARBA" id="ARBA00022989"/>
    </source>
</evidence>
<dbReference type="GO" id="GO:0005548">
    <property type="term" value="F:phospholipid transporter activity"/>
    <property type="evidence" value="ECO:0007669"/>
    <property type="project" value="TreeGrafter"/>
</dbReference>